<dbReference type="InterPro" id="IPR023228">
    <property type="entry name" value="SAM_OH_AdoTrfase_N_sf"/>
</dbReference>
<name>A0ABW0EE40_9PSEU</name>
<dbReference type="PIRSF" id="PIRSF006779">
    <property type="entry name" value="UCP006779"/>
    <property type="match status" value="1"/>
</dbReference>
<dbReference type="Pfam" id="PF20257">
    <property type="entry name" value="SAM_HAT_C"/>
    <property type="match status" value="1"/>
</dbReference>
<evidence type="ECO:0000259" key="3">
    <source>
        <dbReference type="Pfam" id="PF01887"/>
    </source>
</evidence>
<dbReference type="Pfam" id="PF01887">
    <property type="entry name" value="SAM_HAT_N"/>
    <property type="match status" value="1"/>
</dbReference>
<evidence type="ECO:0000313" key="6">
    <source>
        <dbReference type="Proteomes" id="UP001596157"/>
    </source>
</evidence>
<organism evidence="5 6">
    <name type="scientific">Actinokineospora guangxiensis</name>
    <dbReference type="NCBI Taxonomy" id="1490288"/>
    <lineage>
        <taxon>Bacteria</taxon>
        <taxon>Bacillati</taxon>
        <taxon>Actinomycetota</taxon>
        <taxon>Actinomycetes</taxon>
        <taxon>Pseudonocardiales</taxon>
        <taxon>Pseudonocardiaceae</taxon>
        <taxon>Actinokineospora</taxon>
    </lineage>
</organism>
<dbReference type="InterPro" id="IPR046469">
    <property type="entry name" value="SAM_HAT_N"/>
</dbReference>
<dbReference type="InterPro" id="IPR002747">
    <property type="entry name" value="SAM_OH_AdoTrfase"/>
</dbReference>
<evidence type="ECO:0000256" key="1">
    <source>
        <dbReference type="ARBA" id="ARBA00022691"/>
    </source>
</evidence>
<dbReference type="Proteomes" id="UP001596157">
    <property type="component" value="Unassembled WGS sequence"/>
</dbReference>
<accession>A0ABW0EE40</accession>
<dbReference type="SUPFAM" id="SSF102522">
    <property type="entry name" value="Bacterial fluorinating enzyme, N-terminal domain"/>
    <property type="match status" value="1"/>
</dbReference>
<evidence type="ECO:0000256" key="2">
    <source>
        <dbReference type="ARBA" id="ARBA00024035"/>
    </source>
</evidence>
<dbReference type="Gene3D" id="2.40.30.90">
    <property type="entry name" value="Bacterial fluorinating enzyme like"/>
    <property type="match status" value="1"/>
</dbReference>
<dbReference type="PANTHER" id="PTHR35092">
    <property type="entry name" value="CHLORINASE MJ1651"/>
    <property type="match status" value="1"/>
</dbReference>
<sequence>MTYDWITFTTDYGLADGFPAICEGVIARIAPAVRVVHVTHQVPAQDVRRGADLLAQAVPYLPSSVHLAVVDPGVGTRRRAVAVAALGGVLVGPDNGLLVPAAAALGGVVGAVELTEVRLEPVSPTFHGRDVFAPAAAHLALGRPMGELGPEVDPATLIRLPAPVTSAVPGRVTTEVLGADGFGNIQLAATADDLTAAGTTPGRAVHVEIGGRSLQARMGRTFADAAPGSAVVLVDSAARVAVAINGGSAQSIFATHPGDTAVLLVERH</sequence>
<dbReference type="InterPro" id="IPR023227">
    <property type="entry name" value="SAM_OH_AdoTrfase_C_sf"/>
</dbReference>
<dbReference type="PANTHER" id="PTHR35092:SF1">
    <property type="entry name" value="CHLORINASE MJ1651"/>
    <property type="match status" value="1"/>
</dbReference>
<keyword evidence="6" id="KW-1185">Reference proteome</keyword>
<dbReference type="RefSeq" id="WP_378242786.1">
    <property type="nucleotide sequence ID" value="NZ_JBHSKF010000001.1"/>
</dbReference>
<feature type="domain" description="S-adenosyl-l-methionine hydroxide adenosyltransferase C-terminal" evidence="4">
    <location>
        <begin position="175"/>
        <end position="260"/>
    </location>
</feature>
<dbReference type="Gene3D" id="3.40.50.10790">
    <property type="entry name" value="S-adenosyl-l-methionine hydroxide adenosyltransferase, N-terminal"/>
    <property type="match status" value="1"/>
</dbReference>
<keyword evidence="1" id="KW-0949">S-adenosyl-L-methionine</keyword>
<dbReference type="EMBL" id="JBHSKF010000001">
    <property type="protein sequence ID" value="MFC5285653.1"/>
    <property type="molecule type" value="Genomic_DNA"/>
</dbReference>
<dbReference type="InterPro" id="IPR046470">
    <property type="entry name" value="SAM_HAT_C"/>
</dbReference>
<evidence type="ECO:0000259" key="4">
    <source>
        <dbReference type="Pfam" id="PF20257"/>
    </source>
</evidence>
<comment type="caution">
    <text evidence="5">The sequence shown here is derived from an EMBL/GenBank/DDBJ whole genome shotgun (WGS) entry which is preliminary data.</text>
</comment>
<protein>
    <submittedName>
        <fullName evidence="5">S-adenosyl-l-methionine hydroxide adenosyltransferase family protein</fullName>
    </submittedName>
</protein>
<dbReference type="SUPFAM" id="SSF101852">
    <property type="entry name" value="Bacterial fluorinating enzyme, C-terminal domain"/>
    <property type="match status" value="1"/>
</dbReference>
<comment type="similarity">
    <text evidence="2">Belongs to the SAM hydrolase / SAM-dependent halogenase family.</text>
</comment>
<reference evidence="6" key="1">
    <citation type="journal article" date="2019" name="Int. J. Syst. Evol. Microbiol.">
        <title>The Global Catalogue of Microorganisms (GCM) 10K type strain sequencing project: providing services to taxonomists for standard genome sequencing and annotation.</title>
        <authorList>
            <consortium name="The Broad Institute Genomics Platform"/>
            <consortium name="The Broad Institute Genome Sequencing Center for Infectious Disease"/>
            <person name="Wu L."/>
            <person name="Ma J."/>
        </authorList>
    </citation>
    <scope>NUCLEOTIDE SEQUENCE [LARGE SCALE GENOMIC DNA]</scope>
    <source>
        <strain evidence="6">CCUG 59778</strain>
    </source>
</reference>
<proteinExistence type="inferred from homology"/>
<evidence type="ECO:0000313" key="5">
    <source>
        <dbReference type="EMBL" id="MFC5285653.1"/>
    </source>
</evidence>
<gene>
    <name evidence="5" type="ORF">ACFPM7_01190</name>
</gene>
<feature type="domain" description="S-adenosyl-l-methionine hydroxide adenosyltransferase N-terminal" evidence="3">
    <location>
        <begin position="6"/>
        <end position="149"/>
    </location>
</feature>